<dbReference type="OrthoDB" id="7274111at2"/>
<keyword evidence="2" id="KW-0238">DNA-binding</keyword>
<dbReference type="SUPFAM" id="SSF55781">
    <property type="entry name" value="GAF domain-like"/>
    <property type="match status" value="1"/>
</dbReference>
<accession>A0A543I774</accession>
<dbReference type="PANTHER" id="PTHR30136">
    <property type="entry name" value="HELIX-TURN-HELIX TRANSCRIPTIONAL REGULATOR, ICLR FAMILY"/>
    <property type="match status" value="1"/>
</dbReference>
<dbReference type="PROSITE" id="PS51077">
    <property type="entry name" value="HTH_ICLR"/>
    <property type="match status" value="1"/>
</dbReference>
<proteinExistence type="predicted"/>
<protein>
    <submittedName>
        <fullName evidence="6">IclR family transcriptional regulator</fullName>
    </submittedName>
</protein>
<dbReference type="RefSeq" id="WP_141916630.1">
    <property type="nucleotide sequence ID" value="NZ_BAAAYS010000003.1"/>
</dbReference>
<dbReference type="SUPFAM" id="SSF46785">
    <property type="entry name" value="Winged helix' DNA-binding domain"/>
    <property type="match status" value="1"/>
</dbReference>
<dbReference type="InterPro" id="IPR005471">
    <property type="entry name" value="Tscrpt_reg_IclR_N"/>
</dbReference>
<keyword evidence="7" id="KW-1185">Reference proteome</keyword>
<keyword evidence="3" id="KW-0804">Transcription</keyword>
<dbReference type="SMART" id="SM00346">
    <property type="entry name" value="HTH_ICLR"/>
    <property type="match status" value="1"/>
</dbReference>
<dbReference type="Gene3D" id="3.30.450.40">
    <property type="match status" value="1"/>
</dbReference>
<dbReference type="AlphaFoldDB" id="A0A543I774"/>
<dbReference type="EMBL" id="VFPN01000001">
    <property type="protein sequence ID" value="TQM66389.1"/>
    <property type="molecule type" value="Genomic_DNA"/>
</dbReference>
<evidence type="ECO:0000313" key="6">
    <source>
        <dbReference type="EMBL" id="TQM66389.1"/>
    </source>
</evidence>
<evidence type="ECO:0000256" key="1">
    <source>
        <dbReference type="ARBA" id="ARBA00023015"/>
    </source>
</evidence>
<comment type="caution">
    <text evidence="6">The sequence shown here is derived from an EMBL/GenBank/DDBJ whole genome shotgun (WGS) entry which is preliminary data.</text>
</comment>
<dbReference type="InterPro" id="IPR029016">
    <property type="entry name" value="GAF-like_dom_sf"/>
</dbReference>
<dbReference type="InterPro" id="IPR014757">
    <property type="entry name" value="Tscrpt_reg_IclR_C"/>
</dbReference>
<sequence>MAQTLQSVSQALKILELLQQHPSLGVSDISELLAVSPSTAHRLLSTLLESNFVKQEQPGRKYQLGPLMSGSRTASAVEHCIEIATPHMLTLRDTTQETVHLATLTRAHTRFVAAYESPHIMRVTSRVGRQLPAHATAAGKILLSALSDAELAELYPEGDLAQPTTGSIGTAAELRRHVAHAREVGYARNMSEAEPGVGALAVPLRHPAGGVVCSLTVTGPDARLNPTGDVRLSAHERDLLRQLSATARSIEAELRY</sequence>
<evidence type="ECO:0000256" key="3">
    <source>
        <dbReference type="ARBA" id="ARBA00023163"/>
    </source>
</evidence>
<feature type="domain" description="IclR-ED" evidence="5">
    <location>
        <begin position="60"/>
        <end position="256"/>
    </location>
</feature>
<dbReference type="PANTHER" id="PTHR30136:SF35">
    <property type="entry name" value="HTH-TYPE TRANSCRIPTIONAL REGULATOR RV1719"/>
    <property type="match status" value="1"/>
</dbReference>
<dbReference type="Pfam" id="PF01614">
    <property type="entry name" value="IclR_C"/>
    <property type="match status" value="1"/>
</dbReference>
<evidence type="ECO:0000259" key="5">
    <source>
        <dbReference type="PROSITE" id="PS51078"/>
    </source>
</evidence>
<dbReference type="GO" id="GO:0045892">
    <property type="term" value="P:negative regulation of DNA-templated transcription"/>
    <property type="evidence" value="ECO:0007669"/>
    <property type="project" value="TreeGrafter"/>
</dbReference>
<organism evidence="6 7">
    <name type="scientific">Klugiella xanthotipulae</name>
    <dbReference type="NCBI Taxonomy" id="244735"/>
    <lineage>
        <taxon>Bacteria</taxon>
        <taxon>Bacillati</taxon>
        <taxon>Actinomycetota</taxon>
        <taxon>Actinomycetes</taxon>
        <taxon>Micrococcales</taxon>
        <taxon>Microbacteriaceae</taxon>
        <taxon>Klugiella</taxon>
    </lineage>
</organism>
<keyword evidence="1" id="KW-0805">Transcription regulation</keyword>
<gene>
    <name evidence="6" type="ORF">FB466_1229</name>
</gene>
<evidence type="ECO:0000313" key="7">
    <source>
        <dbReference type="Proteomes" id="UP000318331"/>
    </source>
</evidence>
<dbReference type="GO" id="GO:0003677">
    <property type="term" value="F:DNA binding"/>
    <property type="evidence" value="ECO:0007669"/>
    <property type="project" value="UniProtKB-KW"/>
</dbReference>
<evidence type="ECO:0000259" key="4">
    <source>
        <dbReference type="PROSITE" id="PS51077"/>
    </source>
</evidence>
<dbReference type="InterPro" id="IPR011991">
    <property type="entry name" value="ArsR-like_HTH"/>
</dbReference>
<dbReference type="Pfam" id="PF09339">
    <property type="entry name" value="HTH_IclR"/>
    <property type="match status" value="1"/>
</dbReference>
<reference evidence="6 7" key="1">
    <citation type="submission" date="2019-06" db="EMBL/GenBank/DDBJ databases">
        <title>Sequencing the genomes of 1000 actinobacteria strains.</title>
        <authorList>
            <person name="Klenk H.-P."/>
        </authorList>
    </citation>
    <scope>NUCLEOTIDE SEQUENCE [LARGE SCALE GENOMIC DNA]</scope>
    <source>
        <strain evidence="6 7">DSM 18031</strain>
    </source>
</reference>
<dbReference type="CDD" id="cd00090">
    <property type="entry name" value="HTH_ARSR"/>
    <property type="match status" value="1"/>
</dbReference>
<dbReference type="GO" id="GO:0003700">
    <property type="term" value="F:DNA-binding transcription factor activity"/>
    <property type="evidence" value="ECO:0007669"/>
    <property type="project" value="TreeGrafter"/>
</dbReference>
<dbReference type="PROSITE" id="PS51078">
    <property type="entry name" value="ICLR_ED"/>
    <property type="match status" value="1"/>
</dbReference>
<dbReference type="InterPro" id="IPR036390">
    <property type="entry name" value="WH_DNA-bd_sf"/>
</dbReference>
<evidence type="ECO:0000256" key="2">
    <source>
        <dbReference type="ARBA" id="ARBA00023125"/>
    </source>
</evidence>
<dbReference type="InterPro" id="IPR050707">
    <property type="entry name" value="HTH_MetabolicPath_Reg"/>
</dbReference>
<name>A0A543I774_9MICO</name>
<dbReference type="Gene3D" id="1.10.10.10">
    <property type="entry name" value="Winged helix-like DNA-binding domain superfamily/Winged helix DNA-binding domain"/>
    <property type="match status" value="1"/>
</dbReference>
<feature type="domain" description="HTH iclR-type" evidence="4">
    <location>
        <begin position="5"/>
        <end position="66"/>
    </location>
</feature>
<dbReference type="Proteomes" id="UP000318331">
    <property type="component" value="Unassembled WGS sequence"/>
</dbReference>
<dbReference type="InterPro" id="IPR036388">
    <property type="entry name" value="WH-like_DNA-bd_sf"/>
</dbReference>